<proteinExistence type="predicted"/>
<dbReference type="InterPro" id="IPR043743">
    <property type="entry name" value="DUF5688"/>
</dbReference>
<protein>
    <submittedName>
        <fullName evidence="1">Uncharacterized protein</fullName>
    </submittedName>
</protein>
<sequence>MLVMEDLVKDFGVDAVEVTSREYILSHVRGAVVPANDELLNKGVIYRNVLDLALIYKVELEVSDEVKGAYNLSYDVMNLAGLSEDELFEVVRDYKAYNMKPILATIMQYMDVPEEEFGGIDFDVPGVYVFSNADMHYGAAALVSDVLLKLGKRVEFYVLPCSKHELILVDNSLGGDVEGLKDMVKMVNSTELAPEDYLSDSVYYLDANGLRILA</sequence>
<organism evidence="1 2">
    <name type="scientific">Pseudobutyrivibrio ruminis</name>
    <dbReference type="NCBI Taxonomy" id="46206"/>
    <lineage>
        <taxon>Bacteria</taxon>
        <taxon>Bacillati</taxon>
        <taxon>Bacillota</taxon>
        <taxon>Clostridia</taxon>
        <taxon>Lachnospirales</taxon>
        <taxon>Lachnospiraceae</taxon>
        <taxon>Pseudobutyrivibrio</taxon>
    </lineage>
</organism>
<reference evidence="1 2" key="2">
    <citation type="submission" date="2017-10" db="EMBL/GenBank/DDBJ databases">
        <authorList>
            <person name="Banno H."/>
            <person name="Chua N.-H."/>
        </authorList>
    </citation>
    <scope>NUCLEOTIDE SEQUENCE [LARGE SCALE GENOMIC DNA]</scope>
    <source>
        <strain evidence="1 2">JK626</strain>
    </source>
</reference>
<dbReference type="AlphaFoldDB" id="A0A2G3DYF9"/>
<name>A0A2G3DYF9_9FIRM</name>
<dbReference type="Proteomes" id="UP000225889">
    <property type="component" value="Unassembled WGS sequence"/>
</dbReference>
<comment type="caution">
    <text evidence="1">The sequence shown here is derived from an EMBL/GenBank/DDBJ whole genome shotgun (WGS) entry which is preliminary data.</text>
</comment>
<evidence type="ECO:0000313" key="1">
    <source>
        <dbReference type="EMBL" id="PHU35991.1"/>
    </source>
</evidence>
<evidence type="ECO:0000313" key="2">
    <source>
        <dbReference type="Proteomes" id="UP000225889"/>
    </source>
</evidence>
<dbReference type="Pfam" id="PF18941">
    <property type="entry name" value="DUF5688"/>
    <property type="match status" value="1"/>
</dbReference>
<accession>A0A2G3DYF9</accession>
<gene>
    <name evidence="1" type="ORF">CSX01_01800</name>
</gene>
<dbReference type="EMBL" id="PDYF01000007">
    <property type="protein sequence ID" value="PHU35991.1"/>
    <property type="molecule type" value="Genomic_DNA"/>
</dbReference>
<reference evidence="1 2" key="1">
    <citation type="submission" date="2017-10" db="EMBL/GenBank/DDBJ databases">
        <title>Resolving the taxonomy of Roseburia spp., Eubacterium rectale and Agathobacter spp. through phylogenomic analysis.</title>
        <authorList>
            <person name="Sheridan P.O."/>
            <person name="Walker A.W."/>
            <person name="Duncan S.H."/>
            <person name="Scott K.P."/>
            <person name="Toole P.W.O."/>
            <person name="Luis P."/>
            <person name="Flint H.J."/>
        </authorList>
    </citation>
    <scope>NUCLEOTIDE SEQUENCE [LARGE SCALE GENOMIC DNA]</scope>
    <source>
        <strain evidence="1 2">JK626</strain>
    </source>
</reference>
<dbReference type="RefSeq" id="WP_099391210.1">
    <property type="nucleotide sequence ID" value="NZ_PDYF01000007.1"/>
</dbReference>